<accession>A0AAV2HNT8</accession>
<feature type="signal peptide" evidence="1">
    <location>
        <begin position="1"/>
        <end position="22"/>
    </location>
</feature>
<gene>
    <name evidence="2" type="ORF">GSLYS_00009675001</name>
</gene>
<evidence type="ECO:0000256" key="1">
    <source>
        <dbReference type="SAM" id="SignalP"/>
    </source>
</evidence>
<proteinExistence type="predicted"/>
<reference evidence="2 3" key="1">
    <citation type="submission" date="2024-04" db="EMBL/GenBank/DDBJ databases">
        <authorList>
            <consortium name="Genoscope - CEA"/>
            <person name="William W."/>
        </authorList>
    </citation>
    <scope>NUCLEOTIDE SEQUENCE [LARGE SCALE GENOMIC DNA]</scope>
</reference>
<dbReference type="AlphaFoldDB" id="A0AAV2HNT8"/>
<organism evidence="2 3">
    <name type="scientific">Lymnaea stagnalis</name>
    <name type="common">Great pond snail</name>
    <name type="synonym">Helix stagnalis</name>
    <dbReference type="NCBI Taxonomy" id="6523"/>
    <lineage>
        <taxon>Eukaryota</taxon>
        <taxon>Metazoa</taxon>
        <taxon>Spiralia</taxon>
        <taxon>Lophotrochozoa</taxon>
        <taxon>Mollusca</taxon>
        <taxon>Gastropoda</taxon>
        <taxon>Heterobranchia</taxon>
        <taxon>Euthyneura</taxon>
        <taxon>Panpulmonata</taxon>
        <taxon>Hygrophila</taxon>
        <taxon>Lymnaeoidea</taxon>
        <taxon>Lymnaeidae</taxon>
        <taxon>Lymnaea</taxon>
    </lineage>
</organism>
<keyword evidence="1" id="KW-0732">Signal</keyword>
<dbReference type="EMBL" id="CAXITT010000209">
    <property type="protein sequence ID" value="CAL1535715.1"/>
    <property type="molecule type" value="Genomic_DNA"/>
</dbReference>
<keyword evidence="3" id="KW-1185">Reference proteome</keyword>
<dbReference type="Proteomes" id="UP001497497">
    <property type="component" value="Unassembled WGS sequence"/>
</dbReference>
<protein>
    <submittedName>
        <fullName evidence="2">Uncharacterized protein</fullName>
    </submittedName>
</protein>
<evidence type="ECO:0000313" key="2">
    <source>
        <dbReference type="EMBL" id="CAL1535715.1"/>
    </source>
</evidence>
<evidence type="ECO:0000313" key="3">
    <source>
        <dbReference type="Proteomes" id="UP001497497"/>
    </source>
</evidence>
<feature type="chain" id="PRO_5043404935" evidence="1">
    <location>
        <begin position="23"/>
        <end position="223"/>
    </location>
</feature>
<sequence length="223" mass="25479">MKQRSPIFVVFALIQSLLGTHGLEITLDGFEVLNCRSIICRSAYREYNVTGRIILEEGEIMPGYILYEYKCPTTRRCVTYPGLGDVWELFIAVDAGKCAYETYRWGCKLISGRTYRHFFGRSFFYLFRLCTVRARMVADKTYAWQTPINPTGNKHVSNELNMSDYKNDSSYSSQYDASLEKDDVQVPCGSMSFSRSGADKIHLPDAVLIILGSEIAINRIVFY</sequence>
<name>A0AAV2HNT8_LYMST</name>
<comment type="caution">
    <text evidence="2">The sequence shown here is derived from an EMBL/GenBank/DDBJ whole genome shotgun (WGS) entry which is preliminary data.</text>
</comment>